<gene>
    <name evidence="4" type="ORF">ILUMI_27432</name>
</gene>
<sequence length="309" mass="34924">MFATSNGYNGSAMDNNYEEIKIPVPWGHIAGKWWGPRNVQPVLAIHGWQDNAGSFDNLAPMLSKEGISVLCIDLPGHGLSSHLSEGQYYYIFWDGLLFVRRIVQHFKWQKVTLLGHSLGGGISFLYAAVFPDDVKQYISIDIAAPLVRDTTKVTAQLGANIDRFLKYEKLQQDQQPCYDYKEMIDVVFDAYNGSVTRKNCEVLMKRGMKPVRNENSFLFARDVRLKAIGVASMTLDQVLLFASRIKCEVLNIRGDPGMAFDKPEFYDGVIDKIKESAKRAEYHVVPGTHHLHLNNPERVAPIIVEFLKS</sequence>
<dbReference type="GO" id="GO:0016020">
    <property type="term" value="C:membrane"/>
    <property type="evidence" value="ECO:0007669"/>
    <property type="project" value="TreeGrafter"/>
</dbReference>
<evidence type="ECO:0000313" key="4">
    <source>
        <dbReference type="EMBL" id="KAF2878738.1"/>
    </source>
</evidence>
<dbReference type="PANTHER" id="PTHR43798:SF14">
    <property type="entry name" value="SERINE HYDROLASE-LIKE PROTEIN DDB_G0286239"/>
    <property type="match status" value="1"/>
</dbReference>
<accession>A0A8K0C3G3</accession>
<dbReference type="Gene3D" id="3.40.50.1820">
    <property type="entry name" value="alpha/beta hydrolase"/>
    <property type="match status" value="1"/>
</dbReference>
<organism evidence="4 5">
    <name type="scientific">Ignelater luminosus</name>
    <name type="common">Cucubano</name>
    <name type="synonym">Pyrophorus luminosus</name>
    <dbReference type="NCBI Taxonomy" id="2038154"/>
    <lineage>
        <taxon>Eukaryota</taxon>
        <taxon>Metazoa</taxon>
        <taxon>Ecdysozoa</taxon>
        <taxon>Arthropoda</taxon>
        <taxon>Hexapoda</taxon>
        <taxon>Insecta</taxon>
        <taxon>Pterygota</taxon>
        <taxon>Neoptera</taxon>
        <taxon>Endopterygota</taxon>
        <taxon>Coleoptera</taxon>
        <taxon>Polyphaga</taxon>
        <taxon>Elateriformia</taxon>
        <taxon>Elateroidea</taxon>
        <taxon>Elateridae</taxon>
        <taxon>Agrypninae</taxon>
        <taxon>Pyrophorini</taxon>
        <taxon>Ignelater</taxon>
    </lineage>
</organism>
<keyword evidence="5" id="KW-1185">Reference proteome</keyword>
<comment type="similarity">
    <text evidence="1">Belongs to the AB hydrolase superfamily.</text>
</comment>
<evidence type="ECO:0000259" key="3">
    <source>
        <dbReference type="Pfam" id="PF00561"/>
    </source>
</evidence>
<dbReference type="SUPFAM" id="SSF53474">
    <property type="entry name" value="alpha/beta-Hydrolases"/>
    <property type="match status" value="1"/>
</dbReference>
<dbReference type="PRINTS" id="PR00412">
    <property type="entry name" value="EPOXHYDRLASE"/>
</dbReference>
<dbReference type="AlphaFoldDB" id="A0A8K0C3G3"/>
<dbReference type="OrthoDB" id="190201at2759"/>
<keyword evidence="2" id="KW-0378">Hydrolase</keyword>
<dbReference type="InterPro" id="IPR029058">
    <property type="entry name" value="AB_hydrolase_fold"/>
</dbReference>
<evidence type="ECO:0000313" key="5">
    <source>
        <dbReference type="Proteomes" id="UP000801492"/>
    </source>
</evidence>
<reference evidence="4" key="1">
    <citation type="submission" date="2019-08" db="EMBL/GenBank/DDBJ databases">
        <title>The genome of the North American firefly Photinus pyralis.</title>
        <authorList>
            <consortium name="Photinus pyralis genome working group"/>
            <person name="Fallon T.R."/>
            <person name="Sander Lower S.E."/>
            <person name="Weng J.-K."/>
        </authorList>
    </citation>
    <scope>NUCLEOTIDE SEQUENCE</scope>
    <source>
        <strain evidence="4">TRF0915ILg1</strain>
        <tissue evidence="4">Whole body</tissue>
    </source>
</reference>
<evidence type="ECO:0000256" key="1">
    <source>
        <dbReference type="ARBA" id="ARBA00008645"/>
    </source>
</evidence>
<dbReference type="EMBL" id="VTPC01091297">
    <property type="protein sequence ID" value="KAF2878738.1"/>
    <property type="molecule type" value="Genomic_DNA"/>
</dbReference>
<dbReference type="GO" id="GO:0016787">
    <property type="term" value="F:hydrolase activity"/>
    <property type="evidence" value="ECO:0007669"/>
    <property type="project" value="UniProtKB-KW"/>
</dbReference>
<evidence type="ECO:0000256" key="2">
    <source>
        <dbReference type="ARBA" id="ARBA00022801"/>
    </source>
</evidence>
<dbReference type="InterPro" id="IPR000073">
    <property type="entry name" value="AB_hydrolase_1"/>
</dbReference>
<dbReference type="PANTHER" id="PTHR43798">
    <property type="entry name" value="MONOACYLGLYCEROL LIPASE"/>
    <property type="match status" value="1"/>
</dbReference>
<dbReference type="InterPro" id="IPR050266">
    <property type="entry name" value="AB_hydrolase_sf"/>
</dbReference>
<dbReference type="InterPro" id="IPR000639">
    <property type="entry name" value="Epox_hydrolase-like"/>
</dbReference>
<dbReference type="Proteomes" id="UP000801492">
    <property type="component" value="Unassembled WGS sequence"/>
</dbReference>
<comment type="caution">
    <text evidence="4">The sequence shown here is derived from an EMBL/GenBank/DDBJ whole genome shotgun (WGS) entry which is preliminary data.</text>
</comment>
<protein>
    <recommendedName>
        <fullName evidence="3">AB hydrolase-1 domain-containing protein</fullName>
    </recommendedName>
</protein>
<dbReference type="PRINTS" id="PR00111">
    <property type="entry name" value="ABHYDROLASE"/>
</dbReference>
<dbReference type="Pfam" id="PF00561">
    <property type="entry name" value="Abhydrolase_1"/>
    <property type="match status" value="1"/>
</dbReference>
<feature type="domain" description="AB hydrolase-1" evidence="3">
    <location>
        <begin position="41"/>
        <end position="142"/>
    </location>
</feature>
<name>A0A8K0C3G3_IGNLU</name>
<proteinExistence type="inferred from homology"/>